<dbReference type="Pfam" id="PF13524">
    <property type="entry name" value="Glyco_trans_1_2"/>
    <property type="match status" value="1"/>
</dbReference>
<protein>
    <submittedName>
        <fullName evidence="2">Spore maturation protein CgeB</fullName>
    </submittedName>
</protein>
<dbReference type="RefSeq" id="WP_158638706.1">
    <property type="nucleotide sequence ID" value="NZ_CBCSDC010000029.1"/>
</dbReference>
<dbReference type="InterPro" id="IPR055259">
    <property type="entry name" value="YkvP/CgeB_Glyco_trans-like"/>
</dbReference>
<dbReference type="GeneID" id="65401315"/>
<proteinExistence type="predicted"/>
<sequence length="322" mass="37897">MNILFVASGYTGIYKFFEEWIMHELKKKQNVKIVDPLIGFPRLQTLAKEFKPKAALVFLGFKCPPKFIEWLKTNGVKTAVWFTEDPYYMDRTELLAPYYDYIFTIDSAANDFYKEKGHTQTFHLPLAASPAIFKPYNVGPKYKSEICLLGYPYPDRIKYVQLLLQKTPFTIKVIGNWRNKLFRFRNNPRLNVHDNWVNPSLAAQFYNGANIVLNTHRPYNLIQNKNRIGLHGTSINNRTFDVAACSAFQLIEFKEDLPEHFVEDKEMVSFKNEDELILKINYYMKFKEERQEIAANAAKRVLEEHTFEKRIEKMLSILQTYN</sequence>
<evidence type="ECO:0000259" key="1">
    <source>
        <dbReference type="Pfam" id="PF13524"/>
    </source>
</evidence>
<dbReference type="AlphaFoldDB" id="A0A562K5P3"/>
<dbReference type="EMBL" id="VLKI01000001">
    <property type="protein sequence ID" value="TWH90563.1"/>
    <property type="molecule type" value="Genomic_DNA"/>
</dbReference>
<evidence type="ECO:0000313" key="3">
    <source>
        <dbReference type="Proteomes" id="UP000318667"/>
    </source>
</evidence>
<accession>A0A562K5P3</accession>
<name>A0A562K5P3_9BACI</name>
<organism evidence="2 3">
    <name type="scientific">Cytobacillus oceanisediminis</name>
    <dbReference type="NCBI Taxonomy" id="665099"/>
    <lineage>
        <taxon>Bacteria</taxon>
        <taxon>Bacillati</taxon>
        <taxon>Bacillota</taxon>
        <taxon>Bacilli</taxon>
        <taxon>Bacillales</taxon>
        <taxon>Bacillaceae</taxon>
        <taxon>Cytobacillus</taxon>
    </lineage>
</organism>
<comment type="caution">
    <text evidence="2">The sequence shown here is derived from an EMBL/GenBank/DDBJ whole genome shotgun (WGS) entry which is preliminary data.</text>
</comment>
<reference evidence="2 3" key="1">
    <citation type="journal article" date="2015" name="Stand. Genomic Sci.">
        <title>Genomic Encyclopedia of Bacterial and Archaeal Type Strains, Phase III: the genomes of soil and plant-associated and newly described type strains.</title>
        <authorList>
            <person name="Whitman W.B."/>
            <person name="Woyke T."/>
            <person name="Klenk H.P."/>
            <person name="Zhou Y."/>
            <person name="Lilburn T.G."/>
            <person name="Beck B.J."/>
            <person name="De Vos P."/>
            <person name="Vandamme P."/>
            <person name="Eisen J.A."/>
            <person name="Garrity G."/>
            <person name="Hugenholtz P."/>
            <person name="Kyrpides N.C."/>
        </authorList>
    </citation>
    <scope>NUCLEOTIDE SEQUENCE [LARGE SCALE GENOMIC DNA]</scope>
    <source>
        <strain evidence="2 3">CGMCC 1.10115</strain>
    </source>
</reference>
<evidence type="ECO:0000313" key="2">
    <source>
        <dbReference type="EMBL" id="TWH90563.1"/>
    </source>
</evidence>
<dbReference type="Proteomes" id="UP000318667">
    <property type="component" value="Unassembled WGS sequence"/>
</dbReference>
<gene>
    <name evidence="2" type="ORF">IQ19_00006</name>
</gene>
<feature type="domain" description="Spore protein YkvP/CgeB glycosyl transferase-like" evidence="1">
    <location>
        <begin position="168"/>
        <end position="315"/>
    </location>
</feature>
<keyword evidence="3" id="KW-1185">Reference proteome</keyword>
<dbReference type="OrthoDB" id="110463at2"/>